<dbReference type="EMBL" id="JAUJQS010000034">
    <property type="protein sequence ID" value="MDN7569266.1"/>
    <property type="molecule type" value="Genomic_DNA"/>
</dbReference>
<dbReference type="EMBL" id="JAGEMX010000032">
    <property type="protein sequence ID" value="MBO1835473.1"/>
    <property type="molecule type" value="Genomic_DNA"/>
</dbReference>
<dbReference type="Proteomes" id="UP001220209">
    <property type="component" value="Plasmid unnamed2"/>
</dbReference>
<dbReference type="GO" id="GO:0004252">
    <property type="term" value="F:serine-type endopeptidase activity"/>
    <property type="evidence" value="ECO:0007669"/>
    <property type="project" value="InterPro"/>
</dbReference>
<dbReference type="RefSeq" id="WP_049030195.1">
    <property type="nucleotide sequence ID" value="NZ_BSTW01000022.1"/>
</dbReference>
<evidence type="ECO:0000313" key="8">
    <source>
        <dbReference type="Proteomes" id="UP000238655"/>
    </source>
</evidence>
<dbReference type="Pfam" id="PF10502">
    <property type="entry name" value="Peptidase_S26"/>
    <property type="match status" value="1"/>
</dbReference>
<reference evidence="6 8" key="1">
    <citation type="submission" date="2018-01" db="EMBL/GenBank/DDBJ databases">
        <title>Successful Treatment of Persistent Burkholderia cepacia Bacteremia with Ceftazidime-Avibactam.</title>
        <authorList>
            <person name="Tamma P."/>
            <person name="Fan Y."/>
            <person name="Bergman Y."/>
            <person name="Sick-Samuels A."/>
            <person name="Hsu A."/>
            <person name="Timp W."/>
            <person name="Simner P."/>
        </authorList>
    </citation>
    <scope>NUCLEOTIDE SEQUENCE [LARGE SCALE GENOMIC DNA]</scope>
    <source>
        <strain evidence="6 8">170816</strain>
    </source>
</reference>
<dbReference type="Proteomes" id="UP000664048">
    <property type="component" value="Unassembled WGS sequence"/>
</dbReference>
<feature type="domain" description="Peptidase S26" evidence="2">
    <location>
        <begin position="18"/>
        <end position="166"/>
    </location>
</feature>
<protein>
    <submittedName>
        <fullName evidence="6">Peptidase S26</fullName>
    </submittedName>
    <submittedName>
        <fullName evidence="3">S26 family signal peptidase</fullName>
    </submittedName>
</protein>
<dbReference type="Proteomes" id="UP001172109">
    <property type="component" value="Unassembled WGS sequence"/>
</dbReference>
<reference evidence="7 10" key="4">
    <citation type="submission" date="2021-12" db="EMBL/GenBank/DDBJ databases">
        <title>Genomic and phenotypic characterization of three Burkholderia contaminans isolates recovered from different sources.</title>
        <authorList>
            <person name="Lopez De Volder A."/>
            <person name="Fan Y."/>
            <person name="Nunvar J."/>
            <person name="Herrera T."/>
            <person name="Timp W."/>
            <person name="Degrossi J."/>
        </authorList>
    </citation>
    <scope>NUCLEOTIDE SEQUENCE [LARGE SCALE GENOMIC DNA]</scope>
    <source>
        <strain evidence="7 10">LMG 23361</strain>
        <plasmid evidence="7 10">unnamed2</plasmid>
    </source>
</reference>
<keyword evidence="1" id="KW-0812">Transmembrane</keyword>
<geneLocation type="plasmid" evidence="7 10">
    <name>unnamed2</name>
</geneLocation>
<dbReference type="Gene3D" id="2.10.109.10">
    <property type="entry name" value="Umud Fragment, subunit A"/>
    <property type="match status" value="1"/>
</dbReference>
<gene>
    <name evidence="6" type="ORF">C3743_38515</name>
    <name evidence="4" type="ORF">J4M89_39445</name>
    <name evidence="3" type="ORF">JIN94_38780</name>
    <name evidence="7" type="ORF">LXE91_41530</name>
    <name evidence="5" type="ORF">QZM56_32675</name>
</gene>
<dbReference type="GO" id="GO:0006465">
    <property type="term" value="P:signal peptide processing"/>
    <property type="evidence" value="ECO:0007669"/>
    <property type="project" value="InterPro"/>
</dbReference>
<dbReference type="EMBL" id="CP090644">
    <property type="protein sequence ID" value="WFN23901.1"/>
    <property type="molecule type" value="Genomic_DNA"/>
</dbReference>
<reference evidence="3" key="2">
    <citation type="submission" date="2021-01" db="EMBL/GenBank/DDBJ databases">
        <title>Outbreak of Burkholderia contaminns endophthalmitis traced to a clinical ventilation system.</title>
        <authorList>
            <person name="Lipuma J."/>
            <person name="Spilker T."/>
            <person name="Kratholm J."/>
        </authorList>
    </citation>
    <scope>NUCLEOTIDE SEQUENCE</scope>
    <source>
        <strain evidence="3">HI4954</strain>
    </source>
</reference>
<accession>A0A2S5DMM9</accession>
<keyword evidence="9" id="KW-1185">Reference proteome</keyword>
<dbReference type="Proteomes" id="UP000238655">
    <property type="component" value="Unassembled WGS sequence"/>
</dbReference>
<organism evidence="6 8">
    <name type="scientific">Burkholderia contaminans</name>
    <dbReference type="NCBI Taxonomy" id="488447"/>
    <lineage>
        <taxon>Bacteria</taxon>
        <taxon>Pseudomonadati</taxon>
        <taxon>Pseudomonadota</taxon>
        <taxon>Betaproteobacteria</taxon>
        <taxon>Burkholderiales</taxon>
        <taxon>Burkholderiaceae</taxon>
        <taxon>Burkholderia</taxon>
        <taxon>Burkholderia cepacia complex</taxon>
    </lineage>
</organism>
<evidence type="ECO:0000313" key="5">
    <source>
        <dbReference type="EMBL" id="MDN7569266.1"/>
    </source>
</evidence>
<evidence type="ECO:0000259" key="2">
    <source>
        <dbReference type="Pfam" id="PF10502"/>
    </source>
</evidence>
<evidence type="ECO:0000313" key="6">
    <source>
        <dbReference type="EMBL" id="POZ80355.1"/>
    </source>
</evidence>
<dbReference type="EMBL" id="JAENIB010000038">
    <property type="protein sequence ID" value="MBK1935841.1"/>
    <property type="molecule type" value="Genomic_DNA"/>
</dbReference>
<dbReference type="EMBL" id="PQVP01000004">
    <property type="protein sequence ID" value="POZ80355.1"/>
    <property type="molecule type" value="Genomic_DNA"/>
</dbReference>
<feature type="transmembrane region" description="Helical" evidence="1">
    <location>
        <begin position="21"/>
        <end position="40"/>
    </location>
</feature>
<proteinExistence type="predicted"/>
<dbReference type="InterPro" id="IPR019533">
    <property type="entry name" value="Peptidase_S26"/>
</dbReference>
<evidence type="ECO:0000313" key="9">
    <source>
        <dbReference type="Proteomes" id="UP000664048"/>
    </source>
</evidence>
<keyword evidence="1" id="KW-1133">Transmembrane helix</keyword>
<evidence type="ECO:0000313" key="10">
    <source>
        <dbReference type="Proteomes" id="UP001220209"/>
    </source>
</evidence>
<dbReference type="InterPro" id="IPR036286">
    <property type="entry name" value="LexA/Signal_pep-like_sf"/>
</dbReference>
<dbReference type="SUPFAM" id="SSF51306">
    <property type="entry name" value="LexA/Signal peptidase"/>
    <property type="match status" value="1"/>
</dbReference>
<name>A0A2S5DMM9_9BURK</name>
<reference evidence="4 9" key="3">
    <citation type="submission" date="2021-03" db="EMBL/GenBank/DDBJ databases">
        <title>Clinical course, treatment and visual outcome of an outbreak of Burkholderia contaminans endophthalmitis following cataract surgery.</title>
        <authorList>
            <person name="Lind C."/>
            <person name="Olsen K."/>
            <person name="Angelsen N.K."/>
            <person name="Krefting E.A."/>
            <person name="Fossen K."/>
            <person name="Gravningen K."/>
            <person name="Depoorter E."/>
            <person name="Vandamme P."/>
            <person name="Bertelsen G."/>
        </authorList>
    </citation>
    <scope>NUCLEOTIDE SEQUENCE [LARGE SCALE GENOMIC DNA]</scope>
    <source>
        <strain evidence="4 9">51242556</strain>
    </source>
</reference>
<evidence type="ECO:0000313" key="4">
    <source>
        <dbReference type="EMBL" id="MBO1835473.1"/>
    </source>
</evidence>
<sequence length="169" mass="18306">MIALVAYSSGLARYRRFVRTVVALTVVAAVAWGLTPWYGLTFNMSTSLPGTLYFIRKGPCRPRLGDTIAFRWHGGATYPAGLTFIKHVAGLPGDVVHVVGRNVWVNQTYIGYAKPLSLAGMALFPTEDGVIPPGHYFVATPNPNSLDSRYSIAGTVPQTAIVGEAYEIF</sequence>
<keyword evidence="1" id="KW-0472">Membrane</keyword>
<keyword evidence="7" id="KW-0614">Plasmid</keyword>
<dbReference type="AlphaFoldDB" id="A0A2S5DMM9"/>
<evidence type="ECO:0000313" key="7">
    <source>
        <dbReference type="EMBL" id="WFN23901.1"/>
    </source>
</evidence>
<evidence type="ECO:0000313" key="3">
    <source>
        <dbReference type="EMBL" id="MBK1935841.1"/>
    </source>
</evidence>
<dbReference type="Proteomes" id="UP000611459">
    <property type="component" value="Unassembled WGS sequence"/>
</dbReference>
<reference evidence="5" key="5">
    <citation type="submission" date="2023-07" db="EMBL/GenBank/DDBJ databases">
        <title>A collection of bacterial strains from the Burkholderia cepacia Research Laboratory and Repository.</title>
        <authorList>
            <person name="Lipuma J."/>
            <person name="Spilker T."/>
            <person name="Caverly L."/>
        </authorList>
    </citation>
    <scope>NUCLEOTIDE SEQUENCE</scope>
    <source>
        <strain evidence="5">AU44979</strain>
    </source>
</reference>
<evidence type="ECO:0000256" key="1">
    <source>
        <dbReference type="SAM" id="Phobius"/>
    </source>
</evidence>